<dbReference type="InterPro" id="IPR002048">
    <property type="entry name" value="EF_hand_dom"/>
</dbReference>
<dbReference type="InterPro" id="IPR010412">
    <property type="entry name" value="DUF1007"/>
</dbReference>
<dbReference type="Pfam" id="PF06226">
    <property type="entry name" value="DUF1007"/>
    <property type="match status" value="1"/>
</dbReference>
<dbReference type="EMBL" id="CP104965">
    <property type="protein sequence ID" value="UXN69817.1"/>
    <property type="molecule type" value="Genomic_DNA"/>
</dbReference>
<accession>A0ABY6CC44</accession>
<feature type="signal peptide" evidence="2">
    <location>
        <begin position="1"/>
        <end position="24"/>
    </location>
</feature>
<reference evidence="4 5" key="1">
    <citation type="submission" date="2022-09" db="EMBL/GenBank/DDBJ databases">
        <title>Interaction between co-microsymbionts with complementary sets of symbiotic genes in legume-rhizobium systems.</title>
        <authorList>
            <person name="Safronova V."/>
            <person name="Sazanova A."/>
            <person name="Afonin A."/>
            <person name="Chirak E."/>
        </authorList>
    </citation>
    <scope>NUCLEOTIDE SEQUENCE [LARGE SCALE GENOMIC DNA]</scope>
    <source>
        <strain evidence="4 5">A18/4-1</strain>
    </source>
</reference>
<evidence type="ECO:0000259" key="3">
    <source>
        <dbReference type="PROSITE" id="PS50222"/>
    </source>
</evidence>
<feature type="domain" description="EF-hand" evidence="3">
    <location>
        <begin position="53"/>
        <end position="88"/>
    </location>
</feature>
<evidence type="ECO:0000256" key="2">
    <source>
        <dbReference type="SAM" id="SignalP"/>
    </source>
</evidence>
<dbReference type="InterPro" id="IPR018247">
    <property type="entry name" value="EF_Hand_1_Ca_BS"/>
</dbReference>
<gene>
    <name evidence="4" type="ORF">N8A98_21840</name>
</gene>
<dbReference type="Proteomes" id="UP001061862">
    <property type="component" value="Chromosome"/>
</dbReference>
<proteinExistence type="predicted"/>
<evidence type="ECO:0000256" key="1">
    <source>
        <dbReference type="SAM" id="MobiDB-lite"/>
    </source>
</evidence>
<feature type="chain" id="PRO_5045779353" evidence="2">
    <location>
        <begin position="25"/>
        <end position="253"/>
    </location>
</feature>
<evidence type="ECO:0000313" key="5">
    <source>
        <dbReference type="Proteomes" id="UP001061862"/>
    </source>
</evidence>
<organism evidence="4 5">
    <name type="scientific">Devosia neptuniae</name>
    <dbReference type="NCBI Taxonomy" id="191302"/>
    <lineage>
        <taxon>Bacteria</taxon>
        <taxon>Pseudomonadati</taxon>
        <taxon>Pseudomonadota</taxon>
        <taxon>Alphaproteobacteria</taxon>
        <taxon>Hyphomicrobiales</taxon>
        <taxon>Devosiaceae</taxon>
        <taxon>Devosia</taxon>
    </lineage>
</organism>
<keyword evidence="2" id="KW-0732">Signal</keyword>
<keyword evidence="5" id="KW-1185">Reference proteome</keyword>
<feature type="region of interest" description="Disordered" evidence="1">
    <location>
        <begin position="224"/>
        <end position="253"/>
    </location>
</feature>
<sequence>MRFHALSSGLALAALLLTPGWAFAHPHVFVDAETTIAFDNTGNVIAIEHRWSFDRAISAWQIQGLDTNGDGNISGDELSELTRDSMADLARREFYTYAGEGATDLHFEVGPDSRMSYVGGRTVLEFSLVPIQAYRIGKELEIAVYDPEYYVALGLDDIAAVTLRNAPAGCSASLRPARQLPPELADQLNALPAEVTELPPELGAVLRGMQGAILIRCEEGEALPPGGRSTDFDNAPPGLPFGRPAHQPVHPTP</sequence>
<name>A0ABY6CC44_9HYPH</name>
<protein>
    <submittedName>
        <fullName evidence="4">DUF1007 family protein</fullName>
    </submittedName>
</protein>
<evidence type="ECO:0000313" key="4">
    <source>
        <dbReference type="EMBL" id="UXN69817.1"/>
    </source>
</evidence>
<dbReference type="PROSITE" id="PS00018">
    <property type="entry name" value="EF_HAND_1"/>
    <property type="match status" value="1"/>
</dbReference>
<dbReference type="RefSeq" id="WP_262168453.1">
    <property type="nucleotide sequence ID" value="NZ_CP104965.1"/>
</dbReference>
<dbReference type="PROSITE" id="PS50222">
    <property type="entry name" value="EF_HAND_2"/>
    <property type="match status" value="1"/>
</dbReference>